<feature type="domain" description="Flagellin N-terminal" evidence="4">
    <location>
        <begin position="4"/>
        <end position="136"/>
    </location>
</feature>
<name>A0A0P1GEF3_9RHOB</name>
<dbReference type="InterPro" id="IPR046358">
    <property type="entry name" value="Flagellin_C"/>
</dbReference>
<dbReference type="STRING" id="928856.SAMN04488049_101220"/>
<evidence type="ECO:0000256" key="1">
    <source>
        <dbReference type="ARBA" id="ARBA00005709"/>
    </source>
</evidence>
<accession>A0A0P1GEF3</accession>
<keyword evidence="7" id="KW-1185">Reference proteome</keyword>
<dbReference type="GO" id="GO:0009288">
    <property type="term" value="C:bacterial-type flagellum"/>
    <property type="evidence" value="ECO:0007669"/>
    <property type="project" value="UniProtKB-SubCell"/>
</dbReference>
<keyword evidence="2 3" id="KW-0975">Bacterial flagellum</keyword>
<dbReference type="PANTHER" id="PTHR42792">
    <property type="entry name" value="FLAGELLIN"/>
    <property type="match status" value="1"/>
</dbReference>
<evidence type="ECO:0000259" key="4">
    <source>
        <dbReference type="Pfam" id="PF00669"/>
    </source>
</evidence>
<comment type="function">
    <text evidence="3">Flagellin is the subunit protein which polymerizes to form the filaments of bacterial flagella.</text>
</comment>
<gene>
    <name evidence="6" type="primary">fliC_2</name>
    <name evidence="6" type="ORF">TRM7557_02498</name>
</gene>
<dbReference type="SUPFAM" id="SSF64518">
    <property type="entry name" value="Phase 1 flagellin"/>
    <property type="match status" value="1"/>
</dbReference>
<comment type="subcellular location">
    <subcellularLocation>
        <location evidence="3">Secreted</location>
    </subcellularLocation>
    <subcellularLocation>
        <location evidence="3">Bacterial flagellum</location>
    </subcellularLocation>
</comment>
<dbReference type="RefSeq" id="WP_058290520.1">
    <property type="nucleotide sequence ID" value="NZ_CYSD01000037.1"/>
</dbReference>
<keyword evidence="6" id="KW-0969">Cilium</keyword>
<feature type="domain" description="Flagellin C-terminal" evidence="5">
    <location>
        <begin position="208"/>
        <end position="277"/>
    </location>
</feature>
<proteinExistence type="inferred from homology"/>
<keyword evidence="6" id="KW-0966">Cell projection</keyword>
<dbReference type="InterPro" id="IPR001492">
    <property type="entry name" value="Flagellin"/>
</dbReference>
<dbReference type="PRINTS" id="PR00207">
    <property type="entry name" value="FLAGELLIN"/>
</dbReference>
<dbReference type="Pfam" id="PF00700">
    <property type="entry name" value="Flagellin_C"/>
    <property type="match status" value="1"/>
</dbReference>
<sequence>MSSINNNPGAAIALQMLSKNREEKEDVQDDVSTGKEVNTAKDNAALWAISEVMEADIGGFEAASRTLSIGEATVAVASAGAEQITNVLEDMKVLAIQAQSGTADFGMIEEQMAAKAEQINSIVGSAQFNGVNLLATDTDGNGGTGLTVPTALNRQGSDPATLSTMTVDSVDFEGDAAFDIGGRTAITDAASARTALDEINGFLDFAINGAAKLGSDAAQMREQNEFLHKLNDTTKQGLGEIRDAKLDEAATRLAALDAQQQLSMSGLNIANANPGALGKLFG</sequence>
<dbReference type="AlphaFoldDB" id="A0A0P1GEF3"/>
<evidence type="ECO:0000256" key="2">
    <source>
        <dbReference type="ARBA" id="ARBA00023143"/>
    </source>
</evidence>
<keyword evidence="6" id="KW-0282">Flagellum</keyword>
<evidence type="ECO:0000259" key="5">
    <source>
        <dbReference type="Pfam" id="PF00700"/>
    </source>
</evidence>
<dbReference type="Pfam" id="PF00669">
    <property type="entry name" value="Flagellin_N"/>
    <property type="match status" value="1"/>
</dbReference>
<dbReference type="GO" id="GO:0005576">
    <property type="term" value="C:extracellular region"/>
    <property type="evidence" value="ECO:0007669"/>
    <property type="project" value="UniProtKB-SubCell"/>
</dbReference>
<organism evidence="6 7">
    <name type="scientific">Tritonibacter multivorans</name>
    <dbReference type="NCBI Taxonomy" id="928856"/>
    <lineage>
        <taxon>Bacteria</taxon>
        <taxon>Pseudomonadati</taxon>
        <taxon>Pseudomonadota</taxon>
        <taxon>Alphaproteobacteria</taxon>
        <taxon>Rhodobacterales</taxon>
        <taxon>Paracoccaceae</taxon>
        <taxon>Tritonibacter</taxon>
    </lineage>
</organism>
<dbReference type="Proteomes" id="UP000052022">
    <property type="component" value="Unassembled WGS sequence"/>
</dbReference>
<protein>
    <recommendedName>
        <fullName evidence="3">Flagellin</fullName>
    </recommendedName>
</protein>
<dbReference type="OrthoDB" id="8328560at2"/>
<evidence type="ECO:0000313" key="6">
    <source>
        <dbReference type="EMBL" id="CUH79639.1"/>
    </source>
</evidence>
<keyword evidence="3" id="KW-0964">Secreted</keyword>
<dbReference type="Gene3D" id="1.20.1330.10">
    <property type="entry name" value="f41 fragment of flagellin, N-terminal domain"/>
    <property type="match status" value="1"/>
</dbReference>
<reference evidence="6 7" key="1">
    <citation type="submission" date="2015-09" db="EMBL/GenBank/DDBJ databases">
        <authorList>
            <consortium name="Swine Surveillance"/>
        </authorList>
    </citation>
    <scope>NUCLEOTIDE SEQUENCE [LARGE SCALE GENOMIC DNA]</scope>
    <source>
        <strain evidence="6 7">CECT 7557</strain>
    </source>
</reference>
<evidence type="ECO:0000256" key="3">
    <source>
        <dbReference type="RuleBase" id="RU362073"/>
    </source>
</evidence>
<dbReference type="PANTHER" id="PTHR42792:SF2">
    <property type="entry name" value="FLAGELLIN"/>
    <property type="match status" value="1"/>
</dbReference>
<evidence type="ECO:0000313" key="7">
    <source>
        <dbReference type="Proteomes" id="UP000052022"/>
    </source>
</evidence>
<comment type="similarity">
    <text evidence="1 3">Belongs to the bacterial flagellin family.</text>
</comment>
<dbReference type="GO" id="GO:0005198">
    <property type="term" value="F:structural molecule activity"/>
    <property type="evidence" value="ECO:0007669"/>
    <property type="project" value="UniProtKB-UniRule"/>
</dbReference>
<dbReference type="EMBL" id="CYSD01000037">
    <property type="protein sequence ID" value="CUH79639.1"/>
    <property type="molecule type" value="Genomic_DNA"/>
</dbReference>
<dbReference type="InterPro" id="IPR001029">
    <property type="entry name" value="Flagellin_N"/>
</dbReference>